<organism evidence="1 2">
    <name type="scientific">Phytophthora rubi</name>
    <dbReference type="NCBI Taxonomy" id="129364"/>
    <lineage>
        <taxon>Eukaryota</taxon>
        <taxon>Sar</taxon>
        <taxon>Stramenopiles</taxon>
        <taxon>Oomycota</taxon>
        <taxon>Peronosporomycetes</taxon>
        <taxon>Peronosporales</taxon>
        <taxon>Peronosporaceae</taxon>
        <taxon>Phytophthora</taxon>
    </lineage>
</organism>
<protein>
    <submittedName>
        <fullName evidence="1">Uncharacterized protein</fullName>
    </submittedName>
</protein>
<accession>A0A6A4AY86</accession>
<dbReference type="EMBL" id="QXFT01008696">
    <property type="protein sequence ID" value="KAE9263887.1"/>
    <property type="molecule type" value="Genomic_DNA"/>
</dbReference>
<keyword evidence="2" id="KW-1185">Reference proteome</keyword>
<name>A0A6A4AY86_9STRA</name>
<proteinExistence type="predicted"/>
<reference evidence="1 2" key="1">
    <citation type="submission" date="2018-08" db="EMBL/GenBank/DDBJ databases">
        <title>Genomic investigation of the strawberry pathogen Phytophthora fragariae indicates pathogenicity is determined by transcriptional variation in three key races.</title>
        <authorList>
            <person name="Adams T.M."/>
            <person name="Armitage A.D."/>
            <person name="Sobczyk M.K."/>
            <person name="Bates H.J."/>
            <person name="Dunwell J.M."/>
            <person name="Nellist C.F."/>
            <person name="Harrison R.J."/>
        </authorList>
    </citation>
    <scope>NUCLEOTIDE SEQUENCE [LARGE SCALE GENOMIC DNA]</scope>
    <source>
        <strain evidence="1 2">SCRP333</strain>
    </source>
</reference>
<gene>
    <name evidence="1" type="ORF">PR003_g32991</name>
</gene>
<feature type="non-terminal residue" evidence="1">
    <location>
        <position position="81"/>
    </location>
</feature>
<dbReference type="AlphaFoldDB" id="A0A6A4AY86"/>
<comment type="caution">
    <text evidence="1">The sequence shown here is derived from an EMBL/GenBank/DDBJ whole genome shotgun (WGS) entry which is preliminary data.</text>
</comment>
<evidence type="ECO:0000313" key="1">
    <source>
        <dbReference type="EMBL" id="KAE9263887.1"/>
    </source>
</evidence>
<sequence length="81" mass="9364">MKLTDTTVFWCPLALFVASLTHGSLFSTKSRRLRKCGRRPSRRSTSLLFKLPSLHELSCRPTRVLRRLHSRVHCSKHGCDE</sequence>
<dbReference type="Proteomes" id="UP000434957">
    <property type="component" value="Unassembled WGS sequence"/>
</dbReference>
<evidence type="ECO:0000313" key="2">
    <source>
        <dbReference type="Proteomes" id="UP000434957"/>
    </source>
</evidence>